<protein>
    <submittedName>
        <fullName evidence="2">Alpha/beta hydrolase fold</fullName>
    </submittedName>
</protein>
<proteinExistence type="predicted"/>
<gene>
    <name evidence="2" type="ORF">CARN1_1839</name>
</gene>
<accession>E6PE51</accession>
<dbReference type="InterPro" id="IPR050228">
    <property type="entry name" value="Carboxylesterase_BioH"/>
</dbReference>
<dbReference type="SUPFAM" id="SSF53474">
    <property type="entry name" value="alpha/beta-Hydrolases"/>
    <property type="match status" value="1"/>
</dbReference>
<dbReference type="Gene3D" id="3.40.50.1820">
    <property type="entry name" value="alpha/beta hydrolase"/>
    <property type="match status" value="1"/>
</dbReference>
<dbReference type="GO" id="GO:0016787">
    <property type="term" value="F:hydrolase activity"/>
    <property type="evidence" value="ECO:0007669"/>
    <property type="project" value="UniProtKB-KW"/>
</dbReference>
<feature type="domain" description="AB hydrolase-1" evidence="1">
    <location>
        <begin position="2"/>
        <end position="214"/>
    </location>
</feature>
<keyword evidence="2" id="KW-0378">Hydrolase</keyword>
<dbReference type="InterPro" id="IPR000073">
    <property type="entry name" value="AB_hydrolase_1"/>
</dbReference>
<dbReference type="InterPro" id="IPR029058">
    <property type="entry name" value="AB_hydrolase_fold"/>
</dbReference>
<dbReference type="Pfam" id="PF12697">
    <property type="entry name" value="Abhydrolase_6"/>
    <property type="match status" value="1"/>
</dbReference>
<dbReference type="PANTHER" id="PTHR43194">
    <property type="entry name" value="HYDROLASE ALPHA/BETA FOLD FAMILY"/>
    <property type="match status" value="1"/>
</dbReference>
<evidence type="ECO:0000259" key="1">
    <source>
        <dbReference type="Pfam" id="PF12697"/>
    </source>
</evidence>
<reference evidence="2" key="1">
    <citation type="submission" date="2009-10" db="EMBL/GenBank/DDBJ databases">
        <title>Diversity of trophic interactions inside an arsenic-rich microbial ecosystem.</title>
        <authorList>
            <person name="Bertin P.N."/>
            <person name="Heinrich-Salmeron A."/>
            <person name="Pelletier E."/>
            <person name="Goulhen-Chollet F."/>
            <person name="Arsene-Ploetze F."/>
            <person name="Gallien S."/>
            <person name="Calteau A."/>
            <person name="Vallenet D."/>
            <person name="Casiot C."/>
            <person name="Chane-Woon-Ming B."/>
            <person name="Giloteaux L."/>
            <person name="Barakat M."/>
            <person name="Bonnefoy V."/>
            <person name="Bruneel O."/>
            <person name="Chandler M."/>
            <person name="Cleiss J."/>
            <person name="Duran R."/>
            <person name="Elbaz-Poulichet F."/>
            <person name="Fonknechten N."/>
            <person name="Lauga B."/>
            <person name="Mornico D."/>
            <person name="Ortet P."/>
            <person name="Schaeffer C."/>
            <person name="Siguier P."/>
            <person name="Alexander Thil Smith A."/>
            <person name="Van Dorsselaer A."/>
            <person name="Weissenbach J."/>
            <person name="Medigue C."/>
            <person name="Le Paslier D."/>
        </authorList>
    </citation>
    <scope>NUCLEOTIDE SEQUENCE</scope>
</reference>
<dbReference type="AlphaFoldDB" id="E6PE51"/>
<sequence>MLVFIHGAACTPAVFTHQLKAFPDAVAVALPGHGVPGAGEDIASFAVAVEAHIAAEGWRDVVLCGSSMGGAIALEIAIRGKLPLAGLVTIGSGAKLRVAPAILEALRLGDATVLATLADAMFATPSAETRAAMFAQFESVSPEQRLADFRACDAFDVRERLGAIAVPALMLVGERDVMTPPDRSVFLADRIAGARVELLSGLGHLAMLEGPEATNLHLAGFVDSIGG</sequence>
<dbReference type="EMBL" id="CABL01000002">
    <property type="protein sequence ID" value="CBH74736.1"/>
    <property type="molecule type" value="Genomic_DNA"/>
</dbReference>
<dbReference type="PANTHER" id="PTHR43194:SF2">
    <property type="entry name" value="PEROXISOMAL MEMBRANE PROTEIN LPX1"/>
    <property type="match status" value="1"/>
</dbReference>
<name>E6PE51_9ZZZZ</name>
<organism evidence="2">
    <name type="scientific">mine drainage metagenome</name>
    <dbReference type="NCBI Taxonomy" id="410659"/>
    <lineage>
        <taxon>unclassified sequences</taxon>
        <taxon>metagenomes</taxon>
        <taxon>ecological metagenomes</taxon>
    </lineage>
</organism>
<evidence type="ECO:0000313" key="2">
    <source>
        <dbReference type="EMBL" id="CBH74736.1"/>
    </source>
</evidence>
<comment type="caution">
    <text evidence="2">The sequence shown here is derived from an EMBL/GenBank/DDBJ whole genome shotgun (WGS) entry which is preliminary data.</text>
</comment>